<dbReference type="Gene3D" id="2.130.10.10">
    <property type="entry name" value="YVTN repeat-like/Quinoprotein amine dehydrogenase"/>
    <property type="match status" value="1"/>
</dbReference>
<organism evidence="3 4">
    <name type="scientific">Kluyveromyces marxianus</name>
    <name type="common">Yeast</name>
    <name type="synonym">Candida kefyr</name>
    <dbReference type="NCBI Taxonomy" id="4911"/>
    <lineage>
        <taxon>Eukaryota</taxon>
        <taxon>Fungi</taxon>
        <taxon>Dikarya</taxon>
        <taxon>Ascomycota</taxon>
        <taxon>Saccharomycotina</taxon>
        <taxon>Saccharomycetes</taxon>
        <taxon>Saccharomycetales</taxon>
        <taxon>Saccharomycetaceae</taxon>
        <taxon>Kluyveromyces</taxon>
    </lineage>
</organism>
<accession>A0ABX6F0X4</accession>
<dbReference type="GO" id="GO:0016874">
    <property type="term" value="F:ligase activity"/>
    <property type="evidence" value="ECO:0007669"/>
    <property type="project" value="UniProtKB-KW"/>
</dbReference>
<evidence type="ECO:0000313" key="4">
    <source>
        <dbReference type="Proteomes" id="UP000422736"/>
    </source>
</evidence>
<keyword evidence="3" id="KW-0436">Ligase</keyword>
<dbReference type="SUPFAM" id="SSF50978">
    <property type="entry name" value="WD40 repeat-like"/>
    <property type="match status" value="1"/>
</dbReference>
<dbReference type="Proteomes" id="UP000422736">
    <property type="component" value="Chromosome 7"/>
</dbReference>
<keyword evidence="4" id="KW-1185">Reference proteome</keyword>
<keyword evidence="1" id="KW-0175">Coiled coil</keyword>
<proteinExistence type="predicted"/>
<name>A0ABX6F0X4_KLUMA</name>
<evidence type="ECO:0000256" key="1">
    <source>
        <dbReference type="SAM" id="Coils"/>
    </source>
</evidence>
<dbReference type="Gene3D" id="1.20.1280.50">
    <property type="match status" value="1"/>
</dbReference>
<feature type="domain" description="F-box" evidence="2">
    <location>
        <begin position="4"/>
        <end position="50"/>
    </location>
</feature>
<dbReference type="InterPro" id="IPR036047">
    <property type="entry name" value="F-box-like_dom_sf"/>
</dbReference>
<dbReference type="PANTHER" id="PTHR14381:SF1">
    <property type="entry name" value="F-BOX_WD REPEAT-CONTAINING PROTEIN 4"/>
    <property type="match status" value="1"/>
</dbReference>
<dbReference type="PROSITE" id="PS50330">
    <property type="entry name" value="UIM"/>
    <property type="match status" value="1"/>
</dbReference>
<dbReference type="InterPro" id="IPR003903">
    <property type="entry name" value="UIM_dom"/>
</dbReference>
<reference evidence="3 4" key="1">
    <citation type="submission" date="2016-03" db="EMBL/GenBank/DDBJ databases">
        <title>How can Kluyveromyces marxianus grow so fast - potential evolutionary course in Saccharomyces Complex revealed by comparative genomics.</title>
        <authorList>
            <person name="Mo W."/>
            <person name="Lu W."/>
            <person name="Yang X."/>
            <person name="Qi J."/>
            <person name="Lv H."/>
        </authorList>
    </citation>
    <scope>NUCLEOTIDE SEQUENCE [LARGE SCALE GENOMIC DNA]</scope>
    <source>
        <strain evidence="3 4">FIM1</strain>
    </source>
</reference>
<dbReference type="Pfam" id="PF12937">
    <property type="entry name" value="F-box-like"/>
    <property type="match status" value="1"/>
</dbReference>
<gene>
    <name evidence="3" type="primary">UFO1</name>
    <name evidence="3" type="ORF">FIM1_4570</name>
</gene>
<dbReference type="InterPro" id="IPR036322">
    <property type="entry name" value="WD40_repeat_dom_sf"/>
</dbReference>
<protein>
    <submittedName>
        <fullName evidence="3">Ubiquitin ligase complex F-box protein UFO1</fullName>
    </submittedName>
</protein>
<dbReference type="InterPro" id="IPR015943">
    <property type="entry name" value="WD40/YVTN_repeat-like_dom_sf"/>
</dbReference>
<dbReference type="PANTHER" id="PTHR14381">
    <property type="entry name" value="DACTYLIN"/>
    <property type="match status" value="1"/>
</dbReference>
<feature type="coiled-coil region" evidence="1">
    <location>
        <begin position="466"/>
        <end position="496"/>
    </location>
</feature>
<dbReference type="PROSITE" id="PS50181">
    <property type="entry name" value="FBOX"/>
    <property type="match status" value="1"/>
</dbReference>
<dbReference type="SMART" id="SM00726">
    <property type="entry name" value="UIM"/>
    <property type="match status" value="3"/>
</dbReference>
<evidence type="ECO:0000259" key="2">
    <source>
        <dbReference type="PROSITE" id="PS50181"/>
    </source>
</evidence>
<dbReference type="SUPFAM" id="SSF81383">
    <property type="entry name" value="F-box domain"/>
    <property type="match status" value="1"/>
</dbReference>
<evidence type="ECO:0000313" key="3">
    <source>
        <dbReference type="EMBL" id="QGN18245.1"/>
    </source>
</evidence>
<dbReference type="InterPro" id="IPR001810">
    <property type="entry name" value="F-box_dom"/>
</dbReference>
<sequence>MMSELSLQALPVEVLVNVFSHLEESDFRALEQTCKLFEKIVHDEELWKTLFLQKNSTLWFPSFSRANLYSIEYVERNTGLNQWRHNRATKTKYSITHDVTQQSHDISSIVFDFPRCACYNEGMVTFLQLHTKRRKDRVAYIQCTTPHGTSARHFNINAVVFGRYDGRVFGKLLTNKSYLSPVTEFDGRHFAAVTAIITTAYQDSSDDICVSGDESGEVIWWRNTHKERQLKISTHPIADLHVHKGITVAIDLETIFVIDSNSEVHSINLQKKTNVDFSACKFIKVDFGGKNIIFATLFQVYVISIDIRKDFGTTKVMNFDHPIQELSIDESTAKRERNPHLPGGDGCYISVLTEDRTVYTINVRVPGSELKYQTKLAFNENWITCQINNLVLVCAFSGMIGIYDAITGNEIRVVQNTEPYPEFLNISHGQILMGKGTTLFYYQYVSEQDNSRKKKGGNRARSNKWNENLQQQLNIYDDEEQRRIEEHNRMAKLQKKFVGDIDDEELQLKIALLESESLSNSTQQNQPHLSAGGDMNNVDGVVSELFANDEDIDEDFLRALQESTEEEHRDKLRKKRNHQPIGELQHTHAVNYMSDTESLDEETKRQIAMIDAAQEHGEQTNPENDDDLALAIALSLSQMND</sequence>
<dbReference type="InterPro" id="IPR052301">
    <property type="entry name" value="SCF_F-box/WD-repeat"/>
</dbReference>
<dbReference type="EMBL" id="CP015061">
    <property type="protein sequence ID" value="QGN18245.1"/>
    <property type="molecule type" value="Genomic_DNA"/>
</dbReference>
<dbReference type="SMART" id="SM00256">
    <property type="entry name" value="FBOX"/>
    <property type="match status" value="1"/>
</dbReference>